<dbReference type="eggNOG" id="ENOG502SJAE">
    <property type="taxonomic scope" value="Eukaryota"/>
</dbReference>
<protein>
    <submittedName>
        <fullName evidence="3">Uncharacterized protein</fullName>
    </submittedName>
</protein>
<gene>
    <name evidence="3" type="ORF">HMPREF1541_05231</name>
</gene>
<keyword evidence="2" id="KW-0472">Membrane</keyword>
<reference evidence="3 4" key="1">
    <citation type="submission" date="2013-03" db="EMBL/GenBank/DDBJ databases">
        <title>The Genome Sequence of Phialophora europaea CBS 101466.</title>
        <authorList>
            <consortium name="The Broad Institute Genomics Platform"/>
            <person name="Cuomo C."/>
            <person name="de Hoog S."/>
            <person name="Gorbushina A."/>
            <person name="Walker B."/>
            <person name="Young S.K."/>
            <person name="Zeng Q."/>
            <person name="Gargeya S."/>
            <person name="Fitzgerald M."/>
            <person name="Haas B."/>
            <person name="Abouelleil A."/>
            <person name="Allen A.W."/>
            <person name="Alvarado L."/>
            <person name="Arachchi H.M."/>
            <person name="Berlin A.M."/>
            <person name="Chapman S.B."/>
            <person name="Gainer-Dewar J."/>
            <person name="Goldberg J."/>
            <person name="Griggs A."/>
            <person name="Gujja S."/>
            <person name="Hansen M."/>
            <person name="Howarth C."/>
            <person name="Imamovic A."/>
            <person name="Ireland A."/>
            <person name="Larimer J."/>
            <person name="McCowan C."/>
            <person name="Murphy C."/>
            <person name="Pearson M."/>
            <person name="Poon T.W."/>
            <person name="Priest M."/>
            <person name="Roberts A."/>
            <person name="Saif S."/>
            <person name="Shea T."/>
            <person name="Sisk P."/>
            <person name="Sykes S."/>
            <person name="Wortman J."/>
            <person name="Nusbaum C."/>
            <person name="Birren B."/>
        </authorList>
    </citation>
    <scope>NUCLEOTIDE SEQUENCE [LARGE SCALE GENOMIC DNA]</scope>
    <source>
        <strain evidence="3 4">CBS 101466</strain>
    </source>
</reference>
<feature type="region of interest" description="Disordered" evidence="1">
    <location>
        <begin position="533"/>
        <end position="559"/>
    </location>
</feature>
<dbReference type="GeneID" id="19972570"/>
<dbReference type="HOGENOM" id="CLU_478973_0_0_1"/>
<evidence type="ECO:0000313" key="3">
    <source>
        <dbReference type="EMBL" id="ETN40951.1"/>
    </source>
</evidence>
<dbReference type="STRING" id="1220924.W2RWT7"/>
<dbReference type="VEuPathDB" id="FungiDB:HMPREF1541_05231"/>
<dbReference type="Proteomes" id="UP000030752">
    <property type="component" value="Unassembled WGS sequence"/>
</dbReference>
<dbReference type="OrthoDB" id="3231000at2759"/>
<evidence type="ECO:0000256" key="1">
    <source>
        <dbReference type="SAM" id="MobiDB-lite"/>
    </source>
</evidence>
<feature type="transmembrane region" description="Helical" evidence="2">
    <location>
        <begin position="472"/>
        <end position="492"/>
    </location>
</feature>
<proteinExistence type="predicted"/>
<keyword evidence="2" id="KW-0812">Transmembrane</keyword>
<feature type="compositionally biased region" description="Basic and acidic residues" evidence="1">
    <location>
        <begin position="537"/>
        <end position="546"/>
    </location>
</feature>
<dbReference type="InParanoid" id="W2RWT7"/>
<dbReference type="RefSeq" id="XP_008717794.1">
    <property type="nucleotide sequence ID" value="XM_008719572.1"/>
</dbReference>
<organism evidence="3 4">
    <name type="scientific">Cyphellophora europaea (strain CBS 101466)</name>
    <name type="common">Phialophora europaea</name>
    <dbReference type="NCBI Taxonomy" id="1220924"/>
    <lineage>
        <taxon>Eukaryota</taxon>
        <taxon>Fungi</taxon>
        <taxon>Dikarya</taxon>
        <taxon>Ascomycota</taxon>
        <taxon>Pezizomycotina</taxon>
        <taxon>Eurotiomycetes</taxon>
        <taxon>Chaetothyriomycetidae</taxon>
        <taxon>Chaetothyriales</taxon>
        <taxon>Cyphellophoraceae</taxon>
        <taxon>Cyphellophora</taxon>
    </lineage>
</organism>
<keyword evidence="2" id="KW-1133">Transmembrane helix</keyword>
<keyword evidence="4" id="KW-1185">Reference proteome</keyword>
<feature type="transmembrane region" description="Helical" evidence="2">
    <location>
        <begin position="439"/>
        <end position="460"/>
    </location>
</feature>
<evidence type="ECO:0000313" key="4">
    <source>
        <dbReference type="Proteomes" id="UP000030752"/>
    </source>
</evidence>
<evidence type="ECO:0000256" key="2">
    <source>
        <dbReference type="SAM" id="Phobius"/>
    </source>
</evidence>
<accession>W2RWT7</accession>
<sequence>MAPSVDPSQWTYTDYVCFLRSHGFHNLGVLDEYLEWGLAARNSPGVRQPEFSRTMLLEFTKNTTRLSDLSDLSKLRLLLREWTRPSSPSSPGGVGPTGRTILIENPAPALIDTLGGLLNIDPTFFANHLDDSTMNVSSDSSATAPLASTTARLQRDFFTLDYLTTFIPLHCPKDAEDLALQCKSNYPRRIELIQKHGRQKVAVARRKISFYLRKSKSSQPWLSIILVDPPISKFTASFSSFGNVTPSQQFPILPYQGGYLDFIEMRKPLSKLAHDFRDCRDRHSSPSPFDDLIRHFQIQCRDGLFLSTPQSLATYMRPCVQLAAAETSTFLSFLSTILSQPLPTHATSTTPLRRALDRCIALDTLLSSFKPRLSQSKDFVSSAPAPQDLQADYRGLLSTLHHHRGTIDAQLQQITTLLQTLEAGALSSLTAESTRRADYLRYLVILSLVYLPFGIAYIVFSLPTELAPARHYLGAWVPVTAAVAVLFVLLVLPEAREAIFGTLGARACGGLTSRKLLRGERFRRNKNGVRTWLNSSGRDEENDSVRPETAGTWATGGDGSLRTKAWNEV</sequence>
<dbReference type="EMBL" id="KB822720">
    <property type="protein sequence ID" value="ETN40951.1"/>
    <property type="molecule type" value="Genomic_DNA"/>
</dbReference>
<name>W2RWT7_CYPE1</name>
<dbReference type="AlphaFoldDB" id="W2RWT7"/>